<evidence type="ECO:0000259" key="3">
    <source>
        <dbReference type="Pfam" id="PF24535"/>
    </source>
</evidence>
<feature type="transmembrane region" description="Helical" evidence="2">
    <location>
        <begin position="84"/>
        <end position="104"/>
    </location>
</feature>
<name>A0AAW0GEW7_9APHY</name>
<keyword evidence="5" id="KW-1185">Reference proteome</keyword>
<sequence>MPQSKKLVTVAFFGLNAVRALSILTLLLLFASSVVTMANDIKAVNAFVAASKQSSSSNSTAEDCADGQCDYIEGSTVPNQPAGAFWAVMNRLLIIFQAIILILSEVGWPAPFFDSYFPVLGPNFGLGALGIIQGLLGAAVLSHHVDEFSLVAAFFLFSIACINMVLGLILRQKAKAMRSIRAWRAAKKGVLPNPATAAGPYPGIAPTYTGNSEKMSAMPTGGSTNSRAGMGFGRQGLKAAEAKGYFVQKPEEALPTYVPKRHASSSSSRASSPGP</sequence>
<feature type="domain" description="DUF7598" evidence="3">
    <location>
        <begin position="85"/>
        <end position="143"/>
    </location>
</feature>
<feature type="region of interest" description="Disordered" evidence="1">
    <location>
        <begin position="256"/>
        <end position="275"/>
    </location>
</feature>
<keyword evidence="2" id="KW-0472">Membrane</keyword>
<evidence type="ECO:0000256" key="1">
    <source>
        <dbReference type="SAM" id="MobiDB-lite"/>
    </source>
</evidence>
<reference evidence="4 5" key="1">
    <citation type="submission" date="2022-09" db="EMBL/GenBank/DDBJ databases">
        <authorList>
            <person name="Palmer J.M."/>
        </authorList>
    </citation>
    <scope>NUCLEOTIDE SEQUENCE [LARGE SCALE GENOMIC DNA]</scope>
    <source>
        <strain evidence="4 5">DSM 7382</strain>
    </source>
</reference>
<feature type="transmembrane region" description="Helical" evidence="2">
    <location>
        <begin position="148"/>
        <end position="170"/>
    </location>
</feature>
<feature type="transmembrane region" description="Helical" evidence="2">
    <location>
        <begin position="116"/>
        <end position="136"/>
    </location>
</feature>
<organism evidence="4 5">
    <name type="scientific">Cerrena zonata</name>
    <dbReference type="NCBI Taxonomy" id="2478898"/>
    <lineage>
        <taxon>Eukaryota</taxon>
        <taxon>Fungi</taxon>
        <taxon>Dikarya</taxon>
        <taxon>Basidiomycota</taxon>
        <taxon>Agaricomycotina</taxon>
        <taxon>Agaricomycetes</taxon>
        <taxon>Polyporales</taxon>
        <taxon>Cerrenaceae</taxon>
        <taxon>Cerrena</taxon>
    </lineage>
</organism>
<keyword evidence="2" id="KW-1133">Transmembrane helix</keyword>
<protein>
    <recommendedName>
        <fullName evidence="3">DUF7598 domain-containing protein</fullName>
    </recommendedName>
</protein>
<evidence type="ECO:0000256" key="2">
    <source>
        <dbReference type="SAM" id="Phobius"/>
    </source>
</evidence>
<comment type="caution">
    <text evidence="4">The sequence shown here is derived from an EMBL/GenBank/DDBJ whole genome shotgun (WGS) entry which is preliminary data.</text>
</comment>
<dbReference type="InterPro" id="IPR056019">
    <property type="entry name" value="DUF7598"/>
</dbReference>
<feature type="compositionally biased region" description="Low complexity" evidence="1">
    <location>
        <begin position="264"/>
        <end position="275"/>
    </location>
</feature>
<evidence type="ECO:0000313" key="5">
    <source>
        <dbReference type="Proteomes" id="UP001385951"/>
    </source>
</evidence>
<dbReference type="Proteomes" id="UP001385951">
    <property type="component" value="Unassembled WGS sequence"/>
</dbReference>
<proteinExistence type="predicted"/>
<keyword evidence="2" id="KW-0812">Transmembrane</keyword>
<dbReference type="EMBL" id="JASBNA010000010">
    <property type="protein sequence ID" value="KAK7688653.1"/>
    <property type="molecule type" value="Genomic_DNA"/>
</dbReference>
<gene>
    <name evidence="4" type="ORF">QCA50_008191</name>
</gene>
<dbReference type="Pfam" id="PF24535">
    <property type="entry name" value="DUF7598"/>
    <property type="match status" value="1"/>
</dbReference>
<evidence type="ECO:0000313" key="4">
    <source>
        <dbReference type="EMBL" id="KAK7688653.1"/>
    </source>
</evidence>
<accession>A0AAW0GEW7</accession>
<dbReference type="AlphaFoldDB" id="A0AAW0GEW7"/>